<keyword evidence="1" id="KW-1133">Transmembrane helix</keyword>
<feature type="transmembrane region" description="Helical" evidence="1">
    <location>
        <begin position="16"/>
        <end position="35"/>
    </location>
</feature>
<feature type="non-terminal residue" evidence="2">
    <location>
        <position position="158"/>
    </location>
</feature>
<evidence type="ECO:0000313" key="3">
    <source>
        <dbReference type="Proteomes" id="UP001189429"/>
    </source>
</evidence>
<accession>A0ABN9XKX6</accession>
<proteinExistence type="predicted"/>
<sequence>AAEALGRQDCWPETRVALSFACGLGGVAVLVGFVLGTCCASCLVNYGAAEWHWRIVLAGLVSSDSRALILTPDGDMYIEDFNDAVAVRWLGSNSEVPEGVPRNLIYHFGQFPSASTLRRLMQEGAYTAGLEDQRRGYGIAVWGAGGAAGAPGGAAAGP</sequence>
<evidence type="ECO:0000256" key="1">
    <source>
        <dbReference type="SAM" id="Phobius"/>
    </source>
</evidence>
<name>A0ABN9XKX6_9DINO</name>
<feature type="non-terminal residue" evidence="2">
    <location>
        <position position="1"/>
    </location>
</feature>
<dbReference type="Proteomes" id="UP001189429">
    <property type="component" value="Unassembled WGS sequence"/>
</dbReference>
<protein>
    <submittedName>
        <fullName evidence="2">Uncharacterized protein</fullName>
    </submittedName>
</protein>
<gene>
    <name evidence="2" type="ORF">PCOR1329_LOCUS76720</name>
</gene>
<reference evidence="2" key="1">
    <citation type="submission" date="2023-10" db="EMBL/GenBank/DDBJ databases">
        <authorList>
            <person name="Chen Y."/>
            <person name="Shah S."/>
            <person name="Dougan E. K."/>
            <person name="Thang M."/>
            <person name="Chan C."/>
        </authorList>
    </citation>
    <scope>NUCLEOTIDE SEQUENCE [LARGE SCALE GENOMIC DNA]</scope>
</reference>
<organism evidence="2 3">
    <name type="scientific">Prorocentrum cordatum</name>
    <dbReference type="NCBI Taxonomy" id="2364126"/>
    <lineage>
        <taxon>Eukaryota</taxon>
        <taxon>Sar</taxon>
        <taxon>Alveolata</taxon>
        <taxon>Dinophyceae</taxon>
        <taxon>Prorocentrales</taxon>
        <taxon>Prorocentraceae</taxon>
        <taxon>Prorocentrum</taxon>
    </lineage>
</organism>
<keyword evidence="3" id="KW-1185">Reference proteome</keyword>
<keyword evidence="1" id="KW-0812">Transmembrane</keyword>
<evidence type="ECO:0000313" key="2">
    <source>
        <dbReference type="EMBL" id="CAK0899135.1"/>
    </source>
</evidence>
<keyword evidence="1" id="KW-0472">Membrane</keyword>
<dbReference type="EMBL" id="CAUYUJ010020553">
    <property type="protein sequence ID" value="CAK0899135.1"/>
    <property type="molecule type" value="Genomic_DNA"/>
</dbReference>
<comment type="caution">
    <text evidence="2">The sequence shown here is derived from an EMBL/GenBank/DDBJ whole genome shotgun (WGS) entry which is preliminary data.</text>
</comment>